<gene>
    <name evidence="3" type="ORF">EIP91_011147</name>
</gene>
<name>A0A4R0RWD4_9APHY</name>
<evidence type="ECO:0000313" key="3">
    <source>
        <dbReference type="EMBL" id="TCD68288.1"/>
    </source>
</evidence>
<feature type="compositionally biased region" description="Polar residues" evidence="1">
    <location>
        <begin position="324"/>
        <end position="334"/>
    </location>
</feature>
<sequence>MSSHVSLSILPLAAAQPIPLLRIPSHLCTVYAYKPLKWLLFCGFALSGSEGTLHQGLDHDLVDLDAQDVVPEGHYVYHLSGEMSLFDYRLRPLPRPELDEVAEWEVWREAPSNEALVEDVLAVRGRDCPSMRHNLCEAFHIIPEVKGDQYMEQLCRRRGGGHPIIGINDLRNMLVTGSSMYSYFDGLRLAFIKTPNFALQTNEIRACSSANAREDYCLTSHVFATALEGHIGGFNGRASSLERLPSRGGDVANGTESAATYRPPDFILNYVYASHLYESFGIKDDISDAVMEASRQMYTEGRQPEDEDNRMQAKMRWKRGQHSGRITSGSRIEY</sequence>
<accession>A0A4R0RWD4</accession>
<dbReference type="STRING" id="92696.A0A4R0RWD4"/>
<keyword evidence="2" id="KW-0732">Signal</keyword>
<dbReference type="EMBL" id="RWJN01000070">
    <property type="protein sequence ID" value="TCD68288.1"/>
    <property type="molecule type" value="Genomic_DNA"/>
</dbReference>
<organism evidence="3 4">
    <name type="scientific">Steccherinum ochraceum</name>
    <dbReference type="NCBI Taxonomy" id="92696"/>
    <lineage>
        <taxon>Eukaryota</taxon>
        <taxon>Fungi</taxon>
        <taxon>Dikarya</taxon>
        <taxon>Basidiomycota</taxon>
        <taxon>Agaricomycotina</taxon>
        <taxon>Agaricomycetes</taxon>
        <taxon>Polyporales</taxon>
        <taxon>Steccherinaceae</taxon>
        <taxon>Steccherinum</taxon>
    </lineage>
</organism>
<evidence type="ECO:0000256" key="1">
    <source>
        <dbReference type="SAM" id="MobiDB-lite"/>
    </source>
</evidence>
<reference evidence="3 4" key="1">
    <citation type="submission" date="2018-11" db="EMBL/GenBank/DDBJ databases">
        <title>Genome assembly of Steccherinum ochraceum LE-BIN_3174, the white-rot fungus of the Steccherinaceae family (The Residual Polyporoid clade, Polyporales, Basidiomycota).</title>
        <authorList>
            <person name="Fedorova T.V."/>
            <person name="Glazunova O.A."/>
            <person name="Landesman E.O."/>
            <person name="Moiseenko K.V."/>
            <person name="Psurtseva N.V."/>
            <person name="Savinova O.S."/>
            <person name="Shakhova N.V."/>
            <person name="Tyazhelova T.V."/>
            <person name="Vasina D.V."/>
        </authorList>
    </citation>
    <scope>NUCLEOTIDE SEQUENCE [LARGE SCALE GENOMIC DNA]</scope>
    <source>
        <strain evidence="3 4">LE-BIN_3174</strain>
    </source>
</reference>
<evidence type="ECO:0008006" key="5">
    <source>
        <dbReference type="Google" id="ProtNLM"/>
    </source>
</evidence>
<evidence type="ECO:0000256" key="2">
    <source>
        <dbReference type="SAM" id="SignalP"/>
    </source>
</evidence>
<feature type="chain" id="PRO_5020427277" description="HNH nuclease domain-containing protein" evidence="2">
    <location>
        <begin position="16"/>
        <end position="334"/>
    </location>
</feature>
<dbReference type="AlphaFoldDB" id="A0A4R0RWD4"/>
<comment type="caution">
    <text evidence="3">The sequence shown here is derived from an EMBL/GenBank/DDBJ whole genome shotgun (WGS) entry which is preliminary data.</text>
</comment>
<dbReference type="OrthoDB" id="2803682at2759"/>
<keyword evidence="4" id="KW-1185">Reference proteome</keyword>
<protein>
    <recommendedName>
        <fullName evidence="5">HNH nuclease domain-containing protein</fullName>
    </recommendedName>
</protein>
<proteinExistence type="predicted"/>
<dbReference type="Proteomes" id="UP000292702">
    <property type="component" value="Unassembled WGS sequence"/>
</dbReference>
<feature type="signal peptide" evidence="2">
    <location>
        <begin position="1"/>
        <end position="15"/>
    </location>
</feature>
<feature type="region of interest" description="Disordered" evidence="1">
    <location>
        <begin position="315"/>
        <end position="334"/>
    </location>
</feature>
<evidence type="ECO:0000313" key="4">
    <source>
        <dbReference type="Proteomes" id="UP000292702"/>
    </source>
</evidence>